<dbReference type="Proteomes" id="UP000054560">
    <property type="component" value="Unassembled WGS sequence"/>
</dbReference>
<proteinExistence type="predicted"/>
<keyword evidence="2" id="KW-1185">Reference proteome</keyword>
<dbReference type="EMBL" id="KQ241624">
    <property type="protein sequence ID" value="KNC87059.1"/>
    <property type="molecule type" value="Genomic_DNA"/>
</dbReference>
<dbReference type="GeneID" id="25901307"/>
<accession>A0A0L0GDV3</accession>
<evidence type="ECO:0000313" key="2">
    <source>
        <dbReference type="Proteomes" id="UP000054560"/>
    </source>
</evidence>
<name>A0A0L0GDV3_9EUKA</name>
<protein>
    <submittedName>
        <fullName evidence="1">Uncharacterized protein</fullName>
    </submittedName>
</protein>
<evidence type="ECO:0000313" key="1">
    <source>
        <dbReference type="EMBL" id="KNC87059.1"/>
    </source>
</evidence>
<dbReference type="AlphaFoldDB" id="A0A0L0GDV3"/>
<dbReference type="RefSeq" id="XP_014160961.1">
    <property type="nucleotide sequence ID" value="XM_014305486.1"/>
</dbReference>
<sequence>MKLKRKVRLEDGTDGSDIFEVLACPSQMFEAVGMPFMMYKGLIPRRPNIVVEVAGAAGVAALGATILNTDLNALEQDKIQENLNQLAWETRTRPFP</sequence>
<gene>
    <name evidence="1" type="ORF">SARC_00803</name>
</gene>
<reference evidence="1 2" key="1">
    <citation type="submission" date="2011-02" db="EMBL/GenBank/DDBJ databases">
        <title>The Genome Sequence of Sphaeroforma arctica JP610.</title>
        <authorList>
            <consortium name="The Broad Institute Genome Sequencing Platform"/>
            <person name="Russ C."/>
            <person name="Cuomo C."/>
            <person name="Young S.K."/>
            <person name="Zeng Q."/>
            <person name="Gargeya S."/>
            <person name="Alvarado L."/>
            <person name="Berlin A."/>
            <person name="Chapman S.B."/>
            <person name="Chen Z."/>
            <person name="Freedman E."/>
            <person name="Gellesch M."/>
            <person name="Goldberg J."/>
            <person name="Griggs A."/>
            <person name="Gujja S."/>
            <person name="Heilman E."/>
            <person name="Heiman D."/>
            <person name="Howarth C."/>
            <person name="Mehta T."/>
            <person name="Neiman D."/>
            <person name="Pearson M."/>
            <person name="Roberts A."/>
            <person name="Saif S."/>
            <person name="Shea T."/>
            <person name="Shenoy N."/>
            <person name="Sisk P."/>
            <person name="Stolte C."/>
            <person name="Sykes S."/>
            <person name="White J."/>
            <person name="Yandava C."/>
            <person name="Burger G."/>
            <person name="Gray M.W."/>
            <person name="Holland P.W.H."/>
            <person name="King N."/>
            <person name="Lang F.B.F."/>
            <person name="Roger A.J."/>
            <person name="Ruiz-Trillo I."/>
            <person name="Haas B."/>
            <person name="Nusbaum C."/>
            <person name="Birren B."/>
        </authorList>
    </citation>
    <scope>NUCLEOTIDE SEQUENCE [LARGE SCALE GENOMIC DNA]</scope>
    <source>
        <strain evidence="1 2">JP610</strain>
    </source>
</reference>
<organism evidence="1 2">
    <name type="scientific">Sphaeroforma arctica JP610</name>
    <dbReference type="NCBI Taxonomy" id="667725"/>
    <lineage>
        <taxon>Eukaryota</taxon>
        <taxon>Ichthyosporea</taxon>
        <taxon>Ichthyophonida</taxon>
        <taxon>Sphaeroforma</taxon>
    </lineage>
</organism>